<organism evidence="2 3">
    <name type="scientific">Candidatus Syntrophonatronum acetioxidans</name>
    <dbReference type="NCBI Taxonomy" id="1795816"/>
    <lineage>
        <taxon>Bacteria</taxon>
        <taxon>Bacillati</taxon>
        <taxon>Bacillota</taxon>
        <taxon>Clostridia</taxon>
        <taxon>Eubacteriales</taxon>
        <taxon>Syntrophomonadaceae</taxon>
        <taxon>Candidatus Syntrophonatronum</taxon>
    </lineage>
</organism>
<dbReference type="AlphaFoldDB" id="A0A424YIP6"/>
<dbReference type="Pfam" id="PF03599">
    <property type="entry name" value="CdhD"/>
    <property type="match status" value="1"/>
</dbReference>
<evidence type="ECO:0000313" key="3">
    <source>
        <dbReference type="Proteomes" id="UP000285138"/>
    </source>
</evidence>
<proteinExistence type="predicted"/>
<dbReference type="PANTHER" id="PTHR36214">
    <property type="match status" value="1"/>
</dbReference>
<dbReference type="PANTHER" id="PTHR36214:SF5">
    <property type="entry name" value="ACETYL-COA DECARBONYLASE_SYNTHASE COMPLEX SUBUNIT DELTA"/>
    <property type="match status" value="1"/>
</dbReference>
<sequence length="324" mass="35731">MAFNIVKEKYRNKISQVTIGATKEEGGTRTSTVTIGGEEALPFLHFEGNMPNRPVTALEVWDIEPPEWNECFKPYYGEVYSDVGEWARKCVEEYGAEMICLRLKGADPDEDNRSAEECEASVKQVLDSVGVPVIVLGCGKFEKDNEIFMKVAESGAGENLLMGVAEQENYKTLTAAALGYKHAIIAQSPIDINIAKQLNIMIGEMNFDTDRIVMDPTIAAVGYGIEYGYSIMQRARFGALGGDKAMAKPMIGNIGWEVWKTKEANAPESDFPDWGEQEPRGINWEIVTASSLICAGLDIAVLRHPKTLAVTKKLIDDIMVANSY</sequence>
<dbReference type="Gene3D" id="3.20.20.20">
    <property type="entry name" value="Dihydropteroate synthase-like"/>
    <property type="match status" value="1"/>
</dbReference>
<dbReference type="SUPFAM" id="SSF51717">
    <property type="entry name" value="Dihydropteroate synthetase-like"/>
    <property type="match status" value="1"/>
</dbReference>
<dbReference type="Proteomes" id="UP000285138">
    <property type="component" value="Unassembled WGS sequence"/>
</dbReference>
<name>A0A424YIP6_9FIRM</name>
<comment type="caution">
    <text evidence="2">The sequence shown here is derived from an EMBL/GenBank/DDBJ whole genome shotgun (WGS) entry which is preliminary data.</text>
</comment>
<dbReference type="InterPro" id="IPR051069">
    <property type="entry name" value="ACDS_complex_subunit"/>
</dbReference>
<evidence type="ECO:0000313" key="2">
    <source>
        <dbReference type="EMBL" id="RQD78276.1"/>
    </source>
</evidence>
<reference evidence="2 3" key="1">
    <citation type="submission" date="2018-08" db="EMBL/GenBank/DDBJ databases">
        <title>The metabolism and importance of syntrophic acetate oxidation coupled to methane or sulfide production in haloalkaline environments.</title>
        <authorList>
            <person name="Timmers P.H.A."/>
            <person name="Vavourakis C.D."/>
            <person name="Sorokin D.Y."/>
            <person name="Sinninghe Damste J.S."/>
            <person name="Muyzer G."/>
            <person name="Stams A.J.M."/>
            <person name="Plugge C.M."/>
        </authorList>
    </citation>
    <scope>NUCLEOTIDE SEQUENCE [LARGE SCALE GENOMIC DNA]</scope>
    <source>
        <strain evidence="2">MSAO_Bac1</strain>
    </source>
</reference>
<accession>A0A424YIP6</accession>
<dbReference type="InterPro" id="IPR011005">
    <property type="entry name" value="Dihydropteroate_synth-like_sf"/>
</dbReference>
<gene>
    <name evidence="2" type="ORF">D5R97_00605</name>
</gene>
<feature type="domain" description="CO dehydrogenase/acetyl-CoA synthase delta subunit TIM barrel" evidence="1">
    <location>
        <begin position="16"/>
        <end position="263"/>
    </location>
</feature>
<protein>
    <submittedName>
        <fullName evidence="2">Acetyl-CoA decarbonylase/synthase complex subunit delta</fullName>
    </submittedName>
</protein>
<dbReference type="InterPro" id="IPR016041">
    <property type="entry name" value="Ac-CoA_synth_d_su_TIM-brl"/>
</dbReference>
<evidence type="ECO:0000259" key="1">
    <source>
        <dbReference type="Pfam" id="PF03599"/>
    </source>
</evidence>
<dbReference type="EMBL" id="QZAA01000028">
    <property type="protein sequence ID" value="RQD78276.1"/>
    <property type="molecule type" value="Genomic_DNA"/>
</dbReference>
<dbReference type="NCBIfam" id="NF003376">
    <property type="entry name" value="PRK04452.1-2"/>
    <property type="match status" value="1"/>
</dbReference>